<dbReference type="AlphaFoldDB" id="A8RH52"/>
<name>A8RH52_ENTBW</name>
<sequence length="34" mass="3955">MTQTVIFRGSLLYSYTAQKQVEDFTVRDILEIMG</sequence>
<evidence type="ECO:0000313" key="1">
    <source>
        <dbReference type="EMBL" id="EDP19479.1"/>
    </source>
</evidence>
<dbReference type="Proteomes" id="UP000005396">
    <property type="component" value="Unassembled WGS sequence"/>
</dbReference>
<reference evidence="1 2" key="2">
    <citation type="submission" date="2007-09" db="EMBL/GenBank/DDBJ databases">
        <title>Draft genome sequence of Clostridium bolteae (ATCC BAA-613).</title>
        <authorList>
            <person name="Sudarsanam P."/>
            <person name="Ley R."/>
            <person name="Guruge J."/>
            <person name="Turnbaugh P.J."/>
            <person name="Mahowald M."/>
            <person name="Liep D."/>
            <person name="Gordon J."/>
        </authorList>
    </citation>
    <scope>NUCLEOTIDE SEQUENCE [LARGE SCALE GENOMIC DNA]</scope>
    <source>
        <strain evidence="2">ATCC BAA-613 / DSM 15670 / CCUG 46953 / JCM 12243 / WAL 16351</strain>
    </source>
</reference>
<dbReference type="HOGENOM" id="CLU_3372915_0_0_9"/>
<proteinExistence type="predicted"/>
<protein>
    <submittedName>
        <fullName evidence="1">Uncharacterized protein</fullName>
    </submittedName>
</protein>
<reference evidence="1 2" key="1">
    <citation type="submission" date="2007-08" db="EMBL/GenBank/DDBJ databases">
        <authorList>
            <person name="Fulton L."/>
            <person name="Clifton S."/>
            <person name="Fulton B."/>
            <person name="Xu J."/>
            <person name="Minx P."/>
            <person name="Pepin K.H."/>
            <person name="Johnson M."/>
            <person name="Thiruvilangam P."/>
            <person name="Bhonagiri V."/>
            <person name="Nash W.E."/>
            <person name="Mardis E.R."/>
            <person name="Wilson R.K."/>
        </authorList>
    </citation>
    <scope>NUCLEOTIDE SEQUENCE [LARGE SCALE GENOMIC DNA]</scope>
    <source>
        <strain evidence="2">ATCC BAA-613 / DSM 15670 / CCUG 46953 / JCM 12243 / WAL 16351</strain>
    </source>
</reference>
<gene>
    <name evidence="1" type="ORF">CLOBOL_00316</name>
</gene>
<dbReference type="PaxDb" id="411902-CLOBOL_00316"/>
<evidence type="ECO:0000313" key="2">
    <source>
        <dbReference type="Proteomes" id="UP000005396"/>
    </source>
</evidence>
<dbReference type="EMBL" id="ABCC02000002">
    <property type="protein sequence ID" value="EDP19479.1"/>
    <property type="molecule type" value="Genomic_DNA"/>
</dbReference>
<organism evidence="1 2">
    <name type="scientific">Enterocloster bolteae (strain ATCC BAA-613 / DSM 15670 / CCUG 46953 / JCM 12243 / WAL 16351)</name>
    <name type="common">Clostridium bolteae</name>
    <dbReference type="NCBI Taxonomy" id="411902"/>
    <lineage>
        <taxon>Bacteria</taxon>
        <taxon>Bacillati</taxon>
        <taxon>Bacillota</taxon>
        <taxon>Clostridia</taxon>
        <taxon>Lachnospirales</taxon>
        <taxon>Lachnospiraceae</taxon>
        <taxon>Enterocloster</taxon>
    </lineage>
</organism>
<comment type="caution">
    <text evidence="1">The sequence shown here is derived from an EMBL/GenBank/DDBJ whole genome shotgun (WGS) entry which is preliminary data.</text>
</comment>
<accession>A8RH52</accession>